<name>A0A096PFL9_9HYPO</name>
<sequence>MSLCENCQRLVPEFVAPQEDRNSEWLTTSASAEWILFRYTVSHSSWGSFVQSLDHGCPICWTIWRYIRSSPSASPLDEEMASFRIFELNVRYNTDTLRYHLSLYLTTPRHKRRSKLDFYIWKTTEETFIDAEARAPIPSLQNPVATAAAARRWIDLCDARHPTCMTRALSSSKAKTPTRLLDIGDVLSKTWHVIETHRRVPYAALSHRWTQFTPRLTSETQQTYYSCQPDDVLPQNYQDVIAICRALSIQYIWIDSLCIVQGDGGHDFLREAPIMMDIYQYASLTLAICWESSKGTIFRKRQPRSIPRPKSLCSCHKPPPATSSQKNYAFVEFRSDFDSSVSKSPINHRAWVLQERCLSRRILYLGNDQLYWECDGGPTGFVGSEAAQRFDSASGSRQSIFATPNLITEYCWSAMVQWYTQCHLSYEQDRFIAIAGLARVMSQRTGNSYLAGIWLDYWMQDLIWSPCGKRVQSFGESPTDASKNAIKSTRTITAPSWSWLDFDGIVDTQPLNIERRSDFLTTTLNSFDTRDKRPLAILIEAINVPVGSDPFIHFELASLKVKCILIPVEFDDTTKVDDGFQQHQRITFWLKYDFNFNSIGWDRLQLGGQDKTLKQSKLEFELSRPLDTSLVCYLIPLYIYEYFAGMHSKINFHNAQTYGLVVQEVLQGDRHQFIRIGVWREAQFPQLGPIISNTIVRKNIGKGDASTDKQTTTEEQLFESKLRSYAITQVSFPVDIGWRRANQSNNSSDDEFGIDISSCSNDHSAEWTVISLV</sequence>
<protein>
    <submittedName>
        <fullName evidence="2">WGS project CBMG000000000 data, contig CS5907-c001548</fullName>
    </submittedName>
</protein>
<evidence type="ECO:0000313" key="2">
    <source>
        <dbReference type="EMBL" id="CEG03626.1"/>
    </source>
</evidence>
<proteinExistence type="predicted"/>
<comment type="caution">
    <text evidence="2">The sequence shown here is derived from an EMBL/GenBank/DDBJ whole genome shotgun (WGS) entry which is preliminary data.</text>
</comment>
<dbReference type="InterPro" id="IPR010730">
    <property type="entry name" value="HET"/>
</dbReference>
<dbReference type="PANTHER" id="PTHR33112:SF8">
    <property type="entry name" value="HETEROKARYON INCOMPATIBILITY DOMAIN-CONTAINING PROTEIN"/>
    <property type="match status" value="1"/>
</dbReference>
<accession>A0A096PFL9</accession>
<feature type="domain" description="Heterokaryon incompatibility" evidence="1">
    <location>
        <begin position="202"/>
        <end position="355"/>
    </location>
</feature>
<organism evidence="2">
    <name type="scientific">Fusarium acuminatum CS5907</name>
    <dbReference type="NCBI Taxonomy" id="1318461"/>
    <lineage>
        <taxon>Eukaryota</taxon>
        <taxon>Fungi</taxon>
        <taxon>Dikarya</taxon>
        <taxon>Ascomycota</taxon>
        <taxon>Pezizomycotina</taxon>
        <taxon>Sordariomycetes</taxon>
        <taxon>Hypocreomycetidae</taxon>
        <taxon>Hypocreales</taxon>
        <taxon>Nectriaceae</taxon>
        <taxon>Fusarium</taxon>
        <taxon>Fusarium tricinctum species complex</taxon>
    </lineage>
</organism>
<dbReference type="EMBL" id="CBMG010001544">
    <property type="protein sequence ID" value="CEG03626.1"/>
    <property type="molecule type" value="Genomic_DNA"/>
</dbReference>
<gene>
    <name evidence="2" type="ORF">BN851_0078940</name>
</gene>
<dbReference type="AlphaFoldDB" id="A0A096PFL9"/>
<evidence type="ECO:0000259" key="1">
    <source>
        <dbReference type="Pfam" id="PF06985"/>
    </source>
</evidence>
<dbReference type="Pfam" id="PF06985">
    <property type="entry name" value="HET"/>
    <property type="match status" value="1"/>
</dbReference>
<dbReference type="PANTHER" id="PTHR33112">
    <property type="entry name" value="DOMAIN PROTEIN, PUTATIVE-RELATED"/>
    <property type="match status" value="1"/>
</dbReference>
<reference evidence="2" key="1">
    <citation type="submission" date="2013-05" db="EMBL/GenBank/DDBJ databases">
        <title>Draft genome sequences of six wheat associated Fusarium spp. isolates.</title>
        <authorList>
            <person name="Moolhuijzen P.M."/>
            <person name="Manners J.M."/>
            <person name="Wilcox S."/>
            <person name="Bellgard M.I."/>
            <person name="Gardiner D.M."/>
        </authorList>
    </citation>
    <scope>NUCLEOTIDE SEQUENCE</scope>
    <source>
        <strain evidence="2">CS5907</strain>
        <strain evidence="2">CS5907</strain>
    </source>
</reference>